<feature type="compositionally biased region" description="Pro residues" evidence="1">
    <location>
        <begin position="21"/>
        <end position="32"/>
    </location>
</feature>
<evidence type="ECO:0000259" key="2">
    <source>
        <dbReference type="Pfam" id="PF23324"/>
    </source>
</evidence>
<protein>
    <recommendedName>
        <fullName evidence="2">DUF7086 domain-containing protein</fullName>
    </recommendedName>
</protein>
<accession>A0AA86TFP9</accession>
<evidence type="ECO:0000313" key="4">
    <source>
        <dbReference type="Proteomes" id="UP001189624"/>
    </source>
</evidence>
<feature type="region of interest" description="Disordered" evidence="1">
    <location>
        <begin position="71"/>
        <end position="119"/>
    </location>
</feature>
<reference evidence="3" key="1">
    <citation type="submission" date="2023-10" db="EMBL/GenBank/DDBJ databases">
        <authorList>
            <person name="Domelevo Entfellner J.-B."/>
        </authorList>
    </citation>
    <scope>NUCLEOTIDE SEQUENCE</scope>
</reference>
<evidence type="ECO:0000313" key="3">
    <source>
        <dbReference type="EMBL" id="CAJ1973094.1"/>
    </source>
</evidence>
<proteinExistence type="predicted"/>
<evidence type="ECO:0000256" key="1">
    <source>
        <dbReference type="SAM" id="MobiDB-lite"/>
    </source>
</evidence>
<organism evidence="3 4">
    <name type="scientific">Sphenostylis stenocarpa</name>
    <dbReference type="NCBI Taxonomy" id="92480"/>
    <lineage>
        <taxon>Eukaryota</taxon>
        <taxon>Viridiplantae</taxon>
        <taxon>Streptophyta</taxon>
        <taxon>Embryophyta</taxon>
        <taxon>Tracheophyta</taxon>
        <taxon>Spermatophyta</taxon>
        <taxon>Magnoliopsida</taxon>
        <taxon>eudicotyledons</taxon>
        <taxon>Gunneridae</taxon>
        <taxon>Pentapetalae</taxon>
        <taxon>rosids</taxon>
        <taxon>fabids</taxon>
        <taxon>Fabales</taxon>
        <taxon>Fabaceae</taxon>
        <taxon>Papilionoideae</taxon>
        <taxon>50 kb inversion clade</taxon>
        <taxon>NPAAA clade</taxon>
        <taxon>indigoferoid/millettioid clade</taxon>
        <taxon>Phaseoleae</taxon>
        <taxon>Sphenostylis</taxon>
    </lineage>
</organism>
<gene>
    <name evidence="3" type="ORF">AYBTSS11_LOCUS25154</name>
</gene>
<dbReference type="Proteomes" id="UP001189624">
    <property type="component" value="Chromosome 9"/>
</dbReference>
<dbReference type="Pfam" id="PF23324">
    <property type="entry name" value="DUF7086"/>
    <property type="match status" value="1"/>
</dbReference>
<feature type="region of interest" description="Disordered" evidence="1">
    <location>
        <begin position="17"/>
        <end position="37"/>
    </location>
</feature>
<dbReference type="EMBL" id="OY731406">
    <property type="protein sequence ID" value="CAJ1973094.1"/>
    <property type="molecule type" value="Genomic_DNA"/>
</dbReference>
<dbReference type="AlphaFoldDB" id="A0AA86TFP9"/>
<feature type="compositionally biased region" description="Basic residues" evidence="1">
    <location>
        <begin position="95"/>
        <end position="105"/>
    </location>
</feature>
<feature type="domain" description="DUF7086" evidence="2">
    <location>
        <begin position="131"/>
        <end position="263"/>
    </location>
</feature>
<dbReference type="PANTHER" id="PTHR34272:SF1">
    <property type="entry name" value="EXPRESSED PROTEIN"/>
    <property type="match status" value="1"/>
</dbReference>
<dbReference type="InterPro" id="IPR055513">
    <property type="entry name" value="DUF7086"/>
</dbReference>
<keyword evidence="4" id="KW-1185">Reference proteome</keyword>
<sequence>MKNSMVSEENIDLTLTLSLGPAPPVSHPPTHPPETNLSVMDMSMLFPDPNPNPLFASSSNNNNITNLSLVSSSSIDTDNPPNADEDISTAAPSTHRYRRRPSNRRSRGEDETIPPPFPWATDRQATIHCRQYLLENNICTITGTVHCRTCEQEFQLSLDLEEKAAELRRFIQRRKDRMHDRAPAAWLNPVFPKCALCGQENSIRPVIAEDKKQINWLFLLLGQMLGCCTLDHLKHFCKFNGSHRTGAKDRLLYLTYMKLAEQLQPQWFDS</sequence>
<name>A0AA86TFP9_9FABA</name>
<dbReference type="Gramene" id="rna-AYBTSS11_LOCUS25154">
    <property type="protein sequence ID" value="CAJ1973094.1"/>
    <property type="gene ID" value="gene-AYBTSS11_LOCUS25154"/>
</dbReference>
<dbReference type="PANTHER" id="PTHR34272">
    <property type="entry name" value="EXPRESSED PROTEIN"/>
    <property type="match status" value="1"/>
</dbReference>